<name>A0A655Z2X6_VIBCL</name>
<sequence length="53" mass="5707">MLATVTICSGFNSASVNLKAVATVDHNSTEAKPKLNARFSFILKLSYPCFSLV</sequence>
<reference evidence="1 2" key="1">
    <citation type="submission" date="2015-07" db="EMBL/GenBank/DDBJ databases">
        <authorList>
            <consortium name="Pathogen Informatics"/>
        </authorList>
    </citation>
    <scope>NUCLEOTIDE SEQUENCE [LARGE SCALE GENOMIC DNA]</scope>
    <source>
        <strain evidence="1 2">A325</strain>
    </source>
</reference>
<evidence type="ECO:0000313" key="1">
    <source>
        <dbReference type="EMBL" id="CSC56449.1"/>
    </source>
</evidence>
<dbReference type="AlphaFoldDB" id="A0A655Z2X6"/>
<dbReference type="Proteomes" id="UP000046067">
    <property type="component" value="Unassembled WGS sequence"/>
</dbReference>
<organism evidence="1 2">
    <name type="scientific">Vibrio cholerae</name>
    <dbReference type="NCBI Taxonomy" id="666"/>
    <lineage>
        <taxon>Bacteria</taxon>
        <taxon>Pseudomonadati</taxon>
        <taxon>Pseudomonadota</taxon>
        <taxon>Gammaproteobacteria</taxon>
        <taxon>Vibrionales</taxon>
        <taxon>Vibrionaceae</taxon>
        <taxon>Vibrio</taxon>
    </lineage>
</organism>
<gene>
    <name evidence="1" type="ORF">ERS013201_02950</name>
</gene>
<dbReference type="EMBL" id="CWQJ01000021">
    <property type="protein sequence ID" value="CSC56449.1"/>
    <property type="molecule type" value="Genomic_DNA"/>
</dbReference>
<proteinExistence type="predicted"/>
<protein>
    <submittedName>
        <fullName evidence="1">Uncharacterized protein</fullName>
    </submittedName>
</protein>
<evidence type="ECO:0000313" key="2">
    <source>
        <dbReference type="Proteomes" id="UP000046067"/>
    </source>
</evidence>
<accession>A0A655Z2X6</accession>